<evidence type="ECO:0000256" key="3">
    <source>
        <dbReference type="ARBA" id="ARBA00022679"/>
    </source>
</evidence>
<proteinExistence type="inferred from homology"/>
<dbReference type="InterPro" id="IPR029063">
    <property type="entry name" value="SAM-dependent_MTases_sf"/>
</dbReference>
<dbReference type="InterPro" id="IPR025714">
    <property type="entry name" value="Methyltranfer_dom"/>
</dbReference>
<dbReference type="GO" id="GO:2000632">
    <property type="term" value="P:negative regulation of pre-miRNA processing"/>
    <property type="evidence" value="ECO:0007669"/>
    <property type="project" value="TreeGrafter"/>
</dbReference>
<dbReference type="RefSeq" id="XP_011495125.1">
    <property type="nucleotide sequence ID" value="XM_011496823.1"/>
</dbReference>
<feature type="domain" description="Bin3-type SAM" evidence="7">
    <location>
        <begin position="1"/>
        <end position="266"/>
    </location>
</feature>
<dbReference type="InterPro" id="IPR010675">
    <property type="entry name" value="Bin3_C"/>
</dbReference>
<sequence>MIALSARNCRDFIKCALDAISSRMSKPVDAGSSRSEPGASRHGNFIDYYRFHPAEERMRQIPEAIYESAGPSPMFVALDIGCNTGDLTLELYKFLSKNLPERKISIIGIDLDPVLIERAQEKNDQFESVTFVCIDFFSNDRENVLSSYLSERHKKRFDASFCFSITMWIHLNKGDAGLELFLRDVCSCSEVVLVEPQPWRCYRSAARRLRRANLGDFPLLEGLEYRDEVQRHIEKILRDQCKFRRLHVSEKNEWQRRLILYKRCHDERTHEDSA</sequence>
<dbReference type="KEGG" id="csol:105360045"/>
<evidence type="ECO:0000256" key="2">
    <source>
        <dbReference type="ARBA" id="ARBA00022603"/>
    </source>
</evidence>
<comment type="similarity">
    <text evidence="1 6">Belongs to the methyltransferase superfamily.</text>
</comment>
<name>A0AAJ6VKX8_9HYME</name>
<evidence type="ECO:0000256" key="4">
    <source>
        <dbReference type="ARBA" id="ARBA00022691"/>
    </source>
</evidence>
<organism evidence="8 9">
    <name type="scientific">Ceratosolen solmsi marchali</name>
    <dbReference type="NCBI Taxonomy" id="326594"/>
    <lineage>
        <taxon>Eukaryota</taxon>
        <taxon>Metazoa</taxon>
        <taxon>Ecdysozoa</taxon>
        <taxon>Arthropoda</taxon>
        <taxon>Hexapoda</taxon>
        <taxon>Insecta</taxon>
        <taxon>Pterygota</taxon>
        <taxon>Neoptera</taxon>
        <taxon>Endopterygota</taxon>
        <taxon>Hymenoptera</taxon>
        <taxon>Apocrita</taxon>
        <taxon>Proctotrupomorpha</taxon>
        <taxon>Chalcidoidea</taxon>
        <taxon>Agaonidae</taxon>
        <taxon>Agaoninae</taxon>
        <taxon>Ceratosolen</taxon>
    </lineage>
</organism>
<evidence type="ECO:0000313" key="8">
    <source>
        <dbReference type="Proteomes" id="UP000695007"/>
    </source>
</evidence>
<evidence type="ECO:0000256" key="5">
    <source>
        <dbReference type="PROSITE-ProRule" id="PRU00848"/>
    </source>
</evidence>
<reference evidence="9" key="1">
    <citation type="submission" date="2025-08" db="UniProtKB">
        <authorList>
            <consortium name="RefSeq"/>
        </authorList>
    </citation>
    <scope>IDENTIFICATION</scope>
</reference>
<dbReference type="GO" id="GO:0008171">
    <property type="term" value="F:O-methyltransferase activity"/>
    <property type="evidence" value="ECO:0007669"/>
    <property type="project" value="UniProtKB-UniRule"/>
</dbReference>
<keyword evidence="2 6" id="KW-0489">Methyltransferase</keyword>
<evidence type="ECO:0000256" key="1">
    <source>
        <dbReference type="ARBA" id="ARBA00008361"/>
    </source>
</evidence>
<dbReference type="Pfam" id="PF13847">
    <property type="entry name" value="Methyltransf_31"/>
    <property type="match status" value="1"/>
</dbReference>
<dbReference type="PANTHER" id="PTHR12315">
    <property type="entry name" value="BICOID-INTERACTING PROTEIN RELATED"/>
    <property type="match status" value="1"/>
</dbReference>
<protein>
    <recommendedName>
        <fullName evidence="6">RNA methyltransferase</fullName>
        <ecNumber evidence="6">2.1.1.-</ecNumber>
    </recommendedName>
</protein>
<dbReference type="EC" id="2.1.1.-" evidence="6"/>
<evidence type="ECO:0000313" key="9">
    <source>
        <dbReference type="RefSeq" id="XP_011495125.1"/>
    </source>
</evidence>
<evidence type="ECO:0000259" key="7">
    <source>
        <dbReference type="PROSITE" id="PS51515"/>
    </source>
</evidence>
<accession>A0AAJ6VKX8</accession>
<dbReference type="GO" id="GO:0008173">
    <property type="term" value="F:RNA methyltransferase activity"/>
    <property type="evidence" value="ECO:0007669"/>
    <property type="project" value="UniProtKB-UniRule"/>
</dbReference>
<dbReference type="GO" id="GO:0005737">
    <property type="term" value="C:cytoplasm"/>
    <property type="evidence" value="ECO:0007669"/>
    <property type="project" value="TreeGrafter"/>
</dbReference>
<evidence type="ECO:0000256" key="6">
    <source>
        <dbReference type="RuleBase" id="RU367087"/>
    </source>
</evidence>
<dbReference type="InterPro" id="IPR039772">
    <property type="entry name" value="Bin3-like"/>
</dbReference>
<dbReference type="InterPro" id="IPR024160">
    <property type="entry name" value="BIN3_SAM-bd_dom"/>
</dbReference>
<dbReference type="AlphaFoldDB" id="A0AAJ6VKX8"/>
<dbReference type="PANTHER" id="PTHR12315:SF1">
    <property type="entry name" value="RNA 5'-MONOPHOSPHATE METHYLTRANSFERASE"/>
    <property type="match status" value="1"/>
</dbReference>
<dbReference type="PROSITE" id="PS51515">
    <property type="entry name" value="BIN3_SAM"/>
    <property type="match status" value="1"/>
</dbReference>
<dbReference type="GO" id="GO:0032259">
    <property type="term" value="P:methylation"/>
    <property type="evidence" value="ECO:0007669"/>
    <property type="project" value="UniProtKB-KW"/>
</dbReference>
<dbReference type="GeneID" id="105360045"/>
<dbReference type="Gene3D" id="3.40.50.150">
    <property type="entry name" value="Vaccinia Virus protein VP39"/>
    <property type="match status" value="1"/>
</dbReference>
<gene>
    <name evidence="9" type="primary">LOC105360045</name>
</gene>
<dbReference type="SUPFAM" id="SSF53335">
    <property type="entry name" value="S-adenosyl-L-methionine-dependent methyltransferases"/>
    <property type="match status" value="1"/>
</dbReference>
<keyword evidence="4 5" id="KW-0949">S-adenosyl-L-methionine</keyword>
<dbReference type="Proteomes" id="UP000695007">
    <property type="component" value="Unplaced"/>
</dbReference>
<dbReference type="Pfam" id="PF06859">
    <property type="entry name" value="Bin3"/>
    <property type="match status" value="1"/>
</dbReference>
<keyword evidence="8" id="KW-1185">Reference proteome</keyword>
<dbReference type="CDD" id="cd02440">
    <property type="entry name" value="AdoMet_MTases"/>
    <property type="match status" value="1"/>
</dbReference>
<keyword evidence="3 6" id="KW-0808">Transferase</keyword>